<dbReference type="PANTHER" id="PTHR10146:SF14">
    <property type="entry name" value="PYRIDOXAL PHOSPHATE HOMEOSTASIS PROTEIN"/>
    <property type="match status" value="1"/>
</dbReference>
<evidence type="ECO:0000256" key="1">
    <source>
        <dbReference type="ARBA" id="ARBA00022898"/>
    </source>
</evidence>
<feature type="region of interest" description="Disordered" evidence="4">
    <location>
        <begin position="1"/>
        <end position="34"/>
    </location>
</feature>
<dbReference type="PANTHER" id="PTHR10146">
    <property type="entry name" value="PROLINE SYNTHETASE CO-TRANSCRIBED BACTERIAL HOMOLOG PROTEIN"/>
    <property type="match status" value="1"/>
</dbReference>
<evidence type="ECO:0000256" key="3">
    <source>
        <dbReference type="RuleBase" id="RU004514"/>
    </source>
</evidence>
<sequence length="263" mass="26745">MAGDGLTPARNDGPAVAPPEPEAGQVTAEPSGDRRETIRANLRAVRERISAACETVGRDPREITLIAVTKTFPASDVRLLADLGVTDVGENRDQEAAAKAAECAGLPLTWHFVGRLQTNKVRSVAAYADVVHSVDRPRLVSALSTAAVRAGRALRCLVQVSLESGAESRGGAAPADVPALADAVAAADGLELGGVMAVAPLGADPAPAFARLADTAHALRAAHPAATIVSAGMSGDLEQAIACGATHVRVGTALLGGRQAIVR</sequence>
<dbReference type="PIRSF" id="PIRSF004848">
    <property type="entry name" value="YBL036c_PLPDEIII"/>
    <property type="match status" value="1"/>
</dbReference>
<dbReference type="SUPFAM" id="SSF51419">
    <property type="entry name" value="PLP-binding barrel"/>
    <property type="match status" value="1"/>
</dbReference>
<dbReference type="InterPro" id="IPR011078">
    <property type="entry name" value="PyrdxlP_homeostasis"/>
</dbReference>
<comment type="function">
    <text evidence="2">Pyridoxal 5'-phosphate (PLP)-binding protein, which is involved in PLP homeostasis.</text>
</comment>
<evidence type="ECO:0000256" key="4">
    <source>
        <dbReference type="SAM" id="MobiDB-lite"/>
    </source>
</evidence>
<keyword evidence="1 2" id="KW-0663">Pyridoxal phosphate</keyword>
<dbReference type="InterPro" id="IPR001608">
    <property type="entry name" value="Ala_racemase_N"/>
</dbReference>
<dbReference type="PROSITE" id="PS01211">
    <property type="entry name" value="UPF0001"/>
    <property type="match status" value="1"/>
</dbReference>
<comment type="caution">
    <text evidence="6">The sequence shown here is derived from an EMBL/GenBank/DDBJ whole genome shotgun (WGS) entry which is preliminary data.</text>
</comment>
<evidence type="ECO:0000313" key="6">
    <source>
        <dbReference type="EMBL" id="MBC6465560.1"/>
    </source>
</evidence>
<evidence type="ECO:0000259" key="5">
    <source>
        <dbReference type="Pfam" id="PF01168"/>
    </source>
</evidence>
<keyword evidence="7" id="KW-1185">Reference proteome</keyword>
<name>A0ABR7LL16_9ACTN</name>
<feature type="modified residue" description="N6-(pyridoxal phosphate)lysine" evidence="2">
    <location>
        <position position="70"/>
    </location>
</feature>
<dbReference type="HAMAP" id="MF_02087">
    <property type="entry name" value="PLP_homeostasis"/>
    <property type="match status" value="1"/>
</dbReference>
<evidence type="ECO:0000313" key="7">
    <source>
        <dbReference type="Proteomes" id="UP000805614"/>
    </source>
</evidence>
<dbReference type="NCBIfam" id="TIGR00044">
    <property type="entry name" value="YggS family pyridoxal phosphate-dependent enzyme"/>
    <property type="match status" value="1"/>
</dbReference>
<dbReference type="EMBL" id="JABVEC010000004">
    <property type="protein sequence ID" value="MBC6465560.1"/>
    <property type="molecule type" value="Genomic_DNA"/>
</dbReference>
<dbReference type="Proteomes" id="UP000805614">
    <property type="component" value="Unassembled WGS sequence"/>
</dbReference>
<organism evidence="6 7">
    <name type="scientific">Actinomadura alba</name>
    <dbReference type="NCBI Taxonomy" id="406431"/>
    <lineage>
        <taxon>Bacteria</taxon>
        <taxon>Bacillati</taxon>
        <taxon>Actinomycetota</taxon>
        <taxon>Actinomycetes</taxon>
        <taxon>Streptosporangiales</taxon>
        <taxon>Thermomonosporaceae</taxon>
        <taxon>Actinomadura</taxon>
    </lineage>
</organism>
<evidence type="ECO:0000256" key="2">
    <source>
        <dbReference type="HAMAP-Rule" id="MF_02087"/>
    </source>
</evidence>
<protein>
    <recommendedName>
        <fullName evidence="2">Pyridoxal phosphate homeostasis protein</fullName>
        <shortName evidence="2">PLP homeostasis protein</shortName>
    </recommendedName>
</protein>
<reference evidence="6 7" key="1">
    <citation type="submission" date="2020-06" db="EMBL/GenBank/DDBJ databases">
        <title>Actinomadura xiongansis sp. nov., isolated from soil of Baiyangdian.</title>
        <authorList>
            <person name="Zhang X."/>
        </authorList>
    </citation>
    <scope>NUCLEOTIDE SEQUENCE [LARGE SCALE GENOMIC DNA]</scope>
    <source>
        <strain evidence="6 7">HBUM206468</strain>
    </source>
</reference>
<gene>
    <name evidence="6" type="ORF">HKK74_08640</name>
</gene>
<proteinExistence type="inferred from homology"/>
<feature type="domain" description="Alanine racemase N-terminal" evidence="5">
    <location>
        <begin position="41"/>
        <end position="258"/>
    </location>
</feature>
<dbReference type="CDD" id="cd00635">
    <property type="entry name" value="PLPDE_III_YBL036c_like"/>
    <property type="match status" value="1"/>
</dbReference>
<comment type="similarity">
    <text evidence="2 3">Belongs to the pyridoxal phosphate-binding protein YggS/PROSC family.</text>
</comment>
<dbReference type="InterPro" id="IPR029066">
    <property type="entry name" value="PLP-binding_barrel"/>
</dbReference>
<accession>A0ABR7LL16</accession>
<dbReference type="Pfam" id="PF01168">
    <property type="entry name" value="Ala_racemase_N"/>
    <property type="match status" value="1"/>
</dbReference>
<dbReference type="Gene3D" id="3.20.20.10">
    <property type="entry name" value="Alanine racemase"/>
    <property type="match status" value="1"/>
</dbReference>